<evidence type="ECO:0008006" key="4">
    <source>
        <dbReference type="Google" id="ProtNLM"/>
    </source>
</evidence>
<dbReference type="EMBL" id="CAJVPG010000018">
    <property type="protein sequence ID" value="CAG8240240.1"/>
    <property type="molecule type" value="Genomic_DNA"/>
</dbReference>
<evidence type="ECO:0000313" key="3">
    <source>
        <dbReference type="Proteomes" id="UP001152649"/>
    </source>
</evidence>
<dbReference type="OrthoDB" id="4276578at2759"/>
<gene>
    <name evidence="2" type="ORF">PSALAMII_LOCUS483</name>
</gene>
<feature type="region of interest" description="Disordered" evidence="1">
    <location>
        <begin position="81"/>
        <end position="114"/>
    </location>
</feature>
<proteinExistence type="predicted"/>
<dbReference type="AlphaFoldDB" id="A0A9W4N3F9"/>
<keyword evidence="3" id="KW-1185">Reference proteome</keyword>
<evidence type="ECO:0000256" key="1">
    <source>
        <dbReference type="SAM" id="MobiDB-lite"/>
    </source>
</evidence>
<organism evidence="2 3">
    <name type="scientific">Penicillium salamii</name>
    <dbReference type="NCBI Taxonomy" id="1612424"/>
    <lineage>
        <taxon>Eukaryota</taxon>
        <taxon>Fungi</taxon>
        <taxon>Dikarya</taxon>
        <taxon>Ascomycota</taxon>
        <taxon>Pezizomycotina</taxon>
        <taxon>Eurotiomycetes</taxon>
        <taxon>Eurotiomycetidae</taxon>
        <taxon>Eurotiales</taxon>
        <taxon>Aspergillaceae</taxon>
        <taxon>Penicillium</taxon>
    </lineage>
</organism>
<feature type="compositionally biased region" description="Basic and acidic residues" evidence="1">
    <location>
        <begin position="87"/>
        <end position="102"/>
    </location>
</feature>
<sequence>MGHQKLNTLARQPFDSLMLQPKLCDIVKEFLCARWHRQRQADRVGRQWYEAAVRNQARVRHDSRIASLSVMVHLGQRQILSASRRRPASDNTDRSPPHELRQDPPMPLSTSSEPVQSINPFVTAEILRTNSVPWHVSPARPAILTSVANIWADVQDSTLRKLSLSEEVDNIHCMFCLTEDEDLANECVILRCQCRALSHLACAEVWRKSEVQVLARHAVCGNRNEGPLDALIRPLRVQSSDTETRHVHTASKPSPDRELATIRNSSPNDPSQSQPHQRSVGYQGMSVEQSLENGPRRSARVAGAYLPRDPSTSAPLRRSARLNSTQRR</sequence>
<reference evidence="2" key="1">
    <citation type="submission" date="2021-07" db="EMBL/GenBank/DDBJ databases">
        <authorList>
            <person name="Branca A.L. A."/>
        </authorList>
    </citation>
    <scope>NUCLEOTIDE SEQUENCE</scope>
</reference>
<dbReference type="Proteomes" id="UP001152649">
    <property type="component" value="Unassembled WGS sequence"/>
</dbReference>
<evidence type="ECO:0000313" key="2">
    <source>
        <dbReference type="EMBL" id="CAG8240240.1"/>
    </source>
</evidence>
<protein>
    <recommendedName>
        <fullName evidence="4">RING-CH-type domain-containing protein</fullName>
    </recommendedName>
</protein>
<feature type="region of interest" description="Disordered" evidence="1">
    <location>
        <begin position="237"/>
        <end position="328"/>
    </location>
</feature>
<comment type="caution">
    <text evidence="2">The sequence shown here is derived from an EMBL/GenBank/DDBJ whole genome shotgun (WGS) entry which is preliminary data.</text>
</comment>
<name>A0A9W4N3F9_9EURO</name>
<accession>A0A9W4N3F9</accession>
<feature type="compositionally biased region" description="Low complexity" evidence="1">
    <location>
        <begin position="264"/>
        <end position="275"/>
    </location>
</feature>